<keyword evidence="2" id="KW-0732">Signal</keyword>
<keyword evidence="5" id="KW-1185">Reference proteome</keyword>
<gene>
    <name evidence="4" type="ORF">PSNMU_V1.4_AUG-EV-PASAV3_0047780</name>
</gene>
<dbReference type="SUPFAM" id="SSF46565">
    <property type="entry name" value="Chaperone J-domain"/>
    <property type="match status" value="1"/>
</dbReference>
<sequence>MRHHKIQAAVRRILRLSFLLGLAFAGTTAAFSAAPPRAPARSGARPSPARLCSTRSGRVAEESFLMKPFQTASGETVNPYRVLKVPRSAERKEIREAYRRISKRYHPDIVRHKDVLPGNCNSHDDVEAEWERIQLSYDILSERKRRMQYDRHELIADPGAAVQRAAFEAAAAGVVGLGKGIFRAGSSALDLLGGAGKRDAGGER</sequence>
<accession>A0A448Z7D4</accession>
<keyword evidence="1" id="KW-0143">Chaperone</keyword>
<name>A0A448Z7D4_9STRA</name>
<dbReference type="PROSITE" id="PS50076">
    <property type="entry name" value="DNAJ_2"/>
    <property type="match status" value="1"/>
</dbReference>
<feature type="chain" id="PRO_5019343260" description="J domain-containing protein" evidence="2">
    <location>
        <begin position="30"/>
        <end position="204"/>
    </location>
</feature>
<dbReference type="Gene3D" id="1.10.287.110">
    <property type="entry name" value="DnaJ domain"/>
    <property type="match status" value="1"/>
</dbReference>
<dbReference type="PRINTS" id="PR00625">
    <property type="entry name" value="JDOMAIN"/>
</dbReference>
<protein>
    <recommendedName>
        <fullName evidence="3">J domain-containing protein</fullName>
    </recommendedName>
</protein>
<evidence type="ECO:0000313" key="4">
    <source>
        <dbReference type="EMBL" id="VEU37943.1"/>
    </source>
</evidence>
<evidence type="ECO:0000256" key="2">
    <source>
        <dbReference type="SAM" id="SignalP"/>
    </source>
</evidence>
<dbReference type="PANTHER" id="PTHR43096">
    <property type="entry name" value="DNAJ HOMOLOG 1, MITOCHONDRIAL-RELATED"/>
    <property type="match status" value="1"/>
</dbReference>
<feature type="signal peptide" evidence="2">
    <location>
        <begin position="1"/>
        <end position="29"/>
    </location>
</feature>
<dbReference type="AlphaFoldDB" id="A0A448Z7D4"/>
<dbReference type="SMART" id="SM00271">
    <property type="entry name" value="DnaJ"/>
    <property type="match status" value="1"/>
</dbReference>
<dbReference type="GO" id="GO:0051082">
    <property type="term" value="F:unfolded protein binding"/>
    <property type="evidence" value="ECO:0007669"/>
    <property type="project" value="TreeGrafter"/>
</dbReference>
<feature type="domain" description="J" evidence="3">
    <location>
        <begin position="78"/>
        <end position="153"/>
    </location>
</feature>
<dbReference type="EMBL" id="CAACVS010000148">
    <property type="protein sequence ID" value="VEU37943.1"/>
    <property type="molecule type" value="Genomic_DNA"/>
</dbReference>
<dbReference type="PANTHER" id="PTHR43096:SF52">
    <property type="entry name" value="DNAJ HOMOLOG 1, MITOCHONDRIAL-RELATED"/>
    <property type="match status" value="1"/>
</dbReference>
<dbReference type="Proteomes" id="UP000291116">
    <property type="component" value="Unassembled WGS sequence"/>
</dbReference>
<reference evidence="4 5" key="1">
    <citation type="submission" date="2019-01" db="EMBL/GenBank/DDBJ databases">
        <authorList>
            <person name="Ferrante I. M."/>
        </authorList>
    </citation>
    <scope>NUCLEOTIDE SEQUENCE [LARGE SCALE GENOMIC DNA]</scope>
    <source>
        <strain evidence="4 5">B856</strain>
    </source>
</reference>
<evidence type="ECO:0000313" key="5">
    <source>
        <dbReference type="Proteomes" id="UP000291116"/>
    </source>
</evidence>
<proteinExistence type="predicted"/>
<evidence type="ECO:0000256" key="1">
    <source>
        <dbReference type="ARBA" id="ARBA00023186"/>
    </source>
</evidence>
<evidence type="ECO:0000259" key="3">
    <source>
        <dbReference type="PROSITE" id="PS50076"/>
    </source>
</evidence>
<dbReference type="CDD" id="cd06257">
    <property type="entry name" value="DnaJ"/>
    <property type="match status" value="1"/>
</dbReference>
<dbReference type="Pfam" id="PF00226">
    <property type="entry name" value="DnaJ"/>
    <property type="match status" value="1"/>
</dbReference>
<dbReference type="OrthoDB" id="10250354at2759"/>
<dbReference type="GO" id="GO:0042026">
    <property type="term" value="P:protein refolding"/>
    <property type="evidence" value="ECO:0007669"/>
    <property type="project" value="TreeGrafter"/>
</dbReference>
<dbReference type="InterPro" id="IPR001623">
    <property type="entry name" value="DnaJ_domain"/>
</dbReference>
<dbReference type="InterPro" id="IPR036869">
    <property type="entry name" value="J_dom_sf"/>
</dbReference>
<organism evidence="4 5">
    <name type="scientific">Pseudo-nitzschia multistriata</name>
    <dbReference type="NCBI Taxonomy" id="183589"/>
    <lineage>
        <taxon>Eukaryota</taxon>
        <taxon>Sar</taxon>
        <taxon>Stramenopiles</taxon>
        <taxon>Ochrophyta</taxon>
        <taxon>Bacillariophyta</taxon>
        <taxon>Bacillariophyceae</taxon>
        <taxon>Bacillariophycidae</taxon>
        <taxon>Bacillariales</taxon>
        <taxon>Bacillariaceae</taxon>
        <taxon>Pseudo-nitzschia</taxon>
    </lineage>
</organism>
<dbReference type="GO" id="GO:0005737">
    <property type="term" value="C:cytoplasm"/>
    <property type="evidence" value="ECO:0007669"/>
    <property type="project" value="TreeGrafter"/>
</dbReference>